<evidence type="ECO:0000313" key="1">
    <source>
        <dbReference type="EMBL" id="ETS79384.1"/>
    </source>
</evidence>
<dbReference type="HOGENOM" id="CLU_094640_0_0_1"/>
<gene>
    <name evidence="1" type="ORF">PFICI_09237</name>
</gene>
<dbReference type="OMA" id="MWRSARN"/>
<dbReference type="KEGG" id="pfy:PFICI_09237"/>
<name>W3X038_PESFW</name>
<proteinExistence type="predicted"/>
<dbReference type="InParanoid" id="W3X038"/>
<dbReference type="GeneID" id="19274250"/>
<dbReference type="EMBL" id="KI912114">
    <property type="protein sequence ID" value="ETS79384.1"/>
    <property type="molecule type" value="Genomic_DNA"/>
</dbReference>
<sequence length="194" mass="21934">MSSTPAITLCNPSRYASESNAKTPTTPHAEFFYRTWSVAHSTLSMWKSAKNVRITYKPIEDGTSFDDLVEYEKGAKLKNVKGIDTTLGPGSYIWRGKGLLKPFTSHWEVLGWGWGEHMPDGDAERWMVIWFAKTLFTEEGIDILTDRKEGLSEKTLSDLKTQLKSMQGCDKMVALVEKKLIPVKVELPWISNDS</sequence>
<reference evidence="2" key="1">
    <citation type="journal article" date="2015" name="BMC Genomics">
        <title>Genomic and transcriptomic analysis of the endophytic fungus Pestalotiopsis fici reveals its lifestyle and high potential for synthesis of natural products.</title>
        <authorList>
            <person name="Wang X."/>
            <person name="Zhang X."/>
            <person name="Liu L."/>
            <person name="Xiang M."/>
            <person name="Wang W."/>
            <person name="Sun X."/>
            <person name="Che Y."/>
            <person name="Guo L."/>
            <person name="Liu G."/>
            <person name="Guo L."/>
            <person name="Wang C."/>
            <person name="Yin W.B."/>
            <person name="Stadler M."/>
            <person name="Zhang X."/>
            <person name="Liu X."/>
        </authorList>
    </citation>
    <scope>NUCLEOTIDE SEQUENCE [LARGE SCALE GENOMIC DNA]</scope>
    <source>
        <strain evidence="2">W106-1 / CGMCC3.15140</strain>
    </source>
</reference>
<dbReference type="AlphaFoldDB" id="W3X038"/>
<evidence type="ECO:0000313" key="2">
    <source>
        <dbReference type="Proteomes" id="UP000030651"/>
    </source>
</evidence>
<dbReference type="eggNOG" id="ENOG502S4MS">
    <property type="taxonomic scope" value="Eukaryota"/>
</dbReference>
<dbReference type="Proteomes" id="UP000030651">
    <property type="component" value="Unassembled WGS sequence"/>
</dbReference>
<dbReference type="RefSeq" id="XP_007836009.1">
    <property type="nucleotide sequence ID" value="XM_007837818.1"/>
</dbReference>
<accession>W3X038</accession>
<protein>
    <submittedName>
        <fullName evidence="1">Uncharacterized protein</fullName>
    </submittedName>
</protein>
<organism evidence="1 2">
    <name type="scientific">Pestalotiopsis fici (strain W106-1 / CGMCC3.15140)</name>
    <dbReference type="NCBI Taxonomy" id="1229662"/>
    <lineage>
        <taxon>Eukaryota</taxon>
        <taxon>Fungi</taxon>
        <taxon>Dikarya</taxon>
        <taxon>Ascomycota</taxon>
        <taxon>Pezizomycotina</taxon>
        <taxon>Sordariomycetes</taxon>
        <taxon>Xylariomycetidae</taxon>
        <taxon>Amphisphaeriales</taxon>
        <taxon>Sporocadaceae</taxon>
        <taxon>Pestalotiopsis</taxon>
    </lineage>
</organism>
<dbReference type="OrthoDB" id="9975758at2759"/>
<keyword evidence="2" id="KW-1185">Reference proteome</keyword>